<proteinExistence type="predicted"/>
<evidence type="ECO:0000313" key="2">
    <source>
        <dbReference type="EMBL" id="ELR16327.1"/>
    </source>
</evidence>
<dbReference type="VEuPathDB" id="AmoebaDB:ACA1_203710"/>
<feature type="signal peptide" evidence="1">
    <location>
        <begin position="1"/>
        <end position="19"/>
    </location>
</feature>
<dbReference type="GeneID" id="14916996"/>
<reference evidence="2 3" key="1">
    <citation type="journal article" date="2013" name="Genome Biol.">
        <title>Genome of Acanthamoeba castellanii highlights extensive lateral gene transfer and early evolution of tyrosine kinase signaling.</title>
        <authorList>
            <person name="Clarke M."/>
            <person name="Lohan A.J."/>
            <person name="Liu B."/>
            <person name="Lagkouvardos I."/>
            <person name="Roy S."/>
            <person name="Zafar N."/>
            <person name="Bertelli C."/>
            <person name="Schilde C."/>
            <person name="Kianianmomeni A."/>
            <person name="Burglin T.R."/>
            <person name="Frech C."/>
            <person name="Turcotte B."/>
            <person name="Kopec K.O."/>
            <person name="Synnott J.M."/>
            <person name="Choo C."/>
            <person name="Paponov I."/>
            <person name="Finkler A."/>
            <person name="Soon Heng Tan C."/>
            <person name="Hutchins A.P."/>
            <person name="Weinmeier T."/>
            <person name="Rattei T."/>
            <person name="Chu J.S."/>
            <person name="Gimenez G."/>
            <person name="Irimia M."/>
            <person name="Rigden D.J."/>
            <person name="Fitzpatrick D.A."/>
            <person name="Lorenzo-Morales J."/>
            <person name="Bateman A."/>
            <person name="Chiu C.H."/>
            <person name="Tang P."/>
            <person name="Hegemann P."/>
            <person name="Fromm H."/>
            <person name="Raoult D."/>
            <person name="Greub G."/>
            <person name="Miranda-Saavedra D."/>
            <person name="Chen N."/>
            <person name="Nash P."/>
            <person name="Ginger M.L."/>
            <person name="Horn M."/>
            <person name="Schaap P."/>
            <person name="Caler L."/>
            <person name="Loftus B."/>
        </authorList>
    </citation>
    <scope>NUCLEOTIDE SEQUENCE [LARGE SCALE GENOMIC DNA]</scope>
    <source>
        <strain evidence="2 3">Neff</strain>
    </source>
</reference>
<dbReference type="PROSITE" id="PS51257">
    <property type="entry name" value="PROKAR_LIPOPROTEIN"/>
    <property type="match status" value="1"/>
</dbReference>
<accession>L8GTS0</accession>
<evidence type="ECO:0000256" key="1">
    <source>
        <dbReference type="SAM" id="SignalP"/>
    </source>
</evidence>
<dbReference type="EMBL" id="KB008001">
    <property type="protein sequence ID" value="ELR16327.1"/>
    <property type="molecule type" value="Genomic_DNA"/>
</dbReference>
<evidence type="ECO:0000313" key="3">
    <source>
        <dbReference type="Proteomes" id="UP000011083"/>
    </source>
</evidence>
<keyword evidence="1" id="KW-0732">Signal</keyword>
<name>L8GTS0_ACACF</name>
<gene>
    <name evidence="2" type="ORF">ACA1_203710</name>
</gene>
<dbReference type="RefSeq" id="XP_004338340.1">
    <property type="nucleotide sequence ID" value="XM_004338292.1"/>
</dbReference>
<keyword evidence="3" id="KW-1185">Reference proteome</keyword>
<protein>
    <submittedName>
        <fullName evidence="2">Uncharacterized protein</fullName>
    </submittedName>
</protein>
<dbReference type="AlphaFoldDB" id="L8GTS0"/>
<sequence length="195" mass="22007">MRSFLICVVLALAIACAAAQQTRPKLSETFESKGFVQIKNNGTLFFGEGWYHVSQPDGKALEAFAFGGAEHLNVYELQRFDKGKAFEVIHAGHDKTPICHTKSLTGKMPQLWDWVEKADYVRNFTANGSKFDLWGYKTAGITLEVAVPVGYPNILAYFGRFSAGNEFSYYIEQWKTDKPHSTWFEIPKECHLGPK</sequence>
<organism evidence="2 3">
    <name type="scientific">Acanthamoeba castellanii (strain ATCC 30010 / Neff)</name>
    <dbReference type="NCBI Taxonomy" id="1257118"/>
    <lineage>
        <taxon>Eukaryota</taxon>
        <taxon>Amoebozoa</taxon>
        <taxon>Discosea</taxon>
        <taxon>Longamoebia</taxon>
        <taxon>Centramoebida</taxon>
        <taxon>Acanthamoebidae</taxon>
        <taxon>Acanthamoeba</taxon>
    </lineage>
</organism>
<feature type="chain" id="PRO_5003989819" evidence="1">
    <location>
        <begin position="20"/>
        <end position="195"/>
    </location>
</feature>
<dbReference type="KEGG" id="acan:ACA1_203710"/>
<dbReference type="Proteomes" id="UP000011083">
    <property type="component" value="Unassembled WGS sequence"/>
</dbReference>